<feature type="compositionally biased region" description="Acidic residues" evidence="1">
    <location>
        <begin position="85"/>
        <end position="95"/>
    </location>
</feature>
<feature type="compositionally biased region" description="Acidic residues" evidence="1">
    <location>
        <begin position="458"/>
        <end position="467"/>
    </location>
</feature>
<feature type="region of interest" description="Disordered" evidence="1">
    <location>
        <begin position="616"/>
        <end position="682"/>
    </location>
</feature>
<feature type="compositionally biased region" description="Polar residues" evidence="1">
    <location>
        <begin position="560"/>
        <end position="570"/>
    </location>
</feature>
<sequence length="682" mass="73727">MTHQAERWLSGPRETPFIRAYSQVSPVAELVRSPAPKIFPTLLSKAPTNVHESRNGENVDKQVTKQQSFRENGKSVKLSSANAADSDEFVSDESDTGNGIDKDKVGEPMEPVEPAETVKVGRPRGRPPGRPPGRRGRPPGRPPGRPSIKTLSTAGRVPGRPGRPPGRPSGRPPGRPAGRPPKVLKAAKPTAMGVRPRGRPPGRPKKKIVKLSIDPAKLAKIVDPQDSTPVAPGASPPPVIPSSSPLQPGPSPHSEPVAKPVAEPVAEPATVESDDEPEVRVWFPAKAAEFLNNVLQDQSAQSKPKRPRGRPKGSVKRKSSILEEPQGPQGPRDKDSGKESEDSEPSRVTDSLLSATQSMTADPESLSTKHIPVEPLLIESEVENPEVPVEPIQPVKRGPGRPRKYPALPAEHIPMELIGPEVPEVGPEVQPVKRGPGRPRKHPILPTELERVKSPEIENPEAPEESEGQPLKRGPGTPRKYSTRPTEHVPVEPIEVETPGVTEVEPEVQTVKRGPGRPRKYPKVETPPVNTVPKRPRGRPPKHPKPPPESPVVTALNDGIDTNETVGTVNDAQSDPSKDSDASSDSFELIHSGVGNPSPQKSETLSSDFVLKFATPTPAERRASRSSSVASYTSNSTSSSPKRRLSFESKRLANSMPNKLFSPPSSEKRARKQPSEWWKSDI</sequence>
<feature type="compositionally biased region" description="Low complexity" evidence="1">
    <location>
        <begin position="419"/>
        <end position="432"/>
    </location>
</feature>
<feature type="compositionally biased region" description="Low complexity" evidence="1">
    <location>
        <begin position="625"/>
        <end position="640"/>
    </location>
</feature>
<dbReference type="GO" id="GO:0003677">
    <property type="term" value="F:DNA binding"/>
    <property type="evidence" value="ECO:0007669"/>
    <property type="project" value="InterPro"/>
</dbReference>
<feature type="compositionally biased region" description="Basic residues" evidence="1">
    <location>
        <begin position="534"/>
        <end position="545"/>
    </location>
</feature>
<feature type="region of interest" description="Disordered" evidence="1">
    <location>
        <begin position="43"/>
        <end position="280"/>
    </location>
</feature>
<feature type="compositionally biased region" description="Basic and acidic residues" evidence="1">
    <location>
        <begin position="331"/>
        <end position="347"/>
    </location>
</feature>
<feature type="compositionally biased region" description="Low complexity" evidence="1">
    <location>
        <begin position="491"/>
        <end position="511"/>
    </location>
</feature>
<evidence type="ECO:0000313" key="2">
    <source>
        <dbReference type="EMBL" id="CDP37715.1"/>
    </source>
</evidence>
<feature type="compositionally biased region" description="Basic residues" evidence="1">
    <location>
        <begin position="121"/>
        <end position="138"/>
    </location>
</feature>
<protein>
    <submittedName>
        <fullName evidence="2">ARAD1D17798p</fullName>
    </submittedName>
</protein>
<feature type="compositionally biased region" description="Basic residues" evidence="1">
    <location>
        <begin position="303"/>
        <end position="319"/>
    </location>
</feature>
<dbReference type="PRINTS" id="PR00929">
    <property type="entry name" value="ATHOOK"/>
</dbReference>
<feature type="compositionally biased region" description="Polar residues" evidence="1">
    <location>
        <begin position="348"/>
        <end position="368"/>
    </location>
</feature>
<feature type="region of interest" description="Disordered" evidence="1">
    <location>
        <begin position="293"/>
        <end position="603"/>
    </location>
</feature>
<organism evidence="2">
    <name type="scientific">Blastobotrys adeninivorans</name>
    <name type="common">Yeast</name>
    <name type="synonym">Arxula adeninivorans</name>
    <dbReference type="NCBI Taxonomy" id="409370"/>
    <lineage>
        <taxon>Eukaryota</taxon>
        <taxon>Fungi</taxon>
        <taxon>Dikarya</taxon>
        <taxon>Ascomycota</taxon>
        <taxon>Saccharomycotina</taxon>
        <taxon>Dipodascomycetes</taxon>
        <taxon>Dipodascales</taxon>
        <taxon>Trichomonascaceae</taxon>
        <taxon>Blastobotrys</taxon>
    </lineage>
</organism>
<feature type="compositionally biased region" description="Low complexity" evidence="1">
    <location>
        <begin position="385"/>
        <end position="395"/>
    </location>
</feature>
<name>A0A060T9G3_BLAAD</name>
<reference evidence="2" key="1">
    <citation type="submission" date="2014-02" db="EMBL/GenBank/DDBJ databases">
        <authorList>
            <person name="Genoscope - CEA"/>
        </authorList>
    </citation>
    <scope>NUCLEOTIDE SEQUENCE</scope>
    <source>
        <strain evidence="2">LS3</strain>
    </source>
</reference>
<dbReference type="InterPro" id="IPR017956">
    <property type="entry name" value="AT_hook_DNA-bd_motif"/>
</dbReference>
<feature type="compositionally biased region" description="Low complexity" evidence="1">
    <location>
        <begin position="254"/>
        <end position="271"/>
    </location>
</feature>
<accession>A0A060T9G3</accession>
<proteinExistence type="predicted"/>
<dbReference type="AlphaFoldDB" id="A0A060T9G3"/>
<reference evidence="2" key="2">
    <citation type="submission" date="2014-06" db="EMBL/GenBank/DDBJ databases">
        <title>The complete genome of Blastobotrys (Arxula) adeninivorans LS3 - a yeast of biotechnological interest.</title>
        <authorList>
            <person name="Kunze G."/>
            <person name="Gaillardin C."/>
            <person name="Czernicka M."/>
            <person name="Durrens P."/>
            <person name="Martin T."/>
            <person name="Boer E."/>
            <person name="Gabaldon T."/>
            <person name="Cruz J."/>
            <person name="Talla E."/>
            <person name="Marck C."/>
            <person name="Goffeau A."/>
            <person name="Barbe V."/>
            <person name="Baret P."/>
            <person name="Baronian K."/>
            <person name="Beier S."/>
            <person name="Bleykasten C."/>
            <person name="Bode R."/>
            <person name="Casaregola S."/>
            <person name="Despons L."/>
            <person name="Fairhead C."/>
            <person name="Giersberg M."/>
            <person name="Gierski P."/>
            <person name="Hahnel U."/>
            <person name="Hartmann A."/>
            <person name="Jankowska D."/>
            <person name="Jubin C."/>
            <person name="Jung P."/>
            <person name="Lafontaine I."/>
            <person name="Leh-Louis V."/>
            <person name="Lemaire M."/>
            <person name="Marcet-Houben M."/>
            <person name="Mascher M."/>
            <person name="Morel G."/>
            <person name="Richard G.-F."/>
            <person name="Riechen J."/>
            <person name="Sacerdot C."/>
            <person name="Sarkar A."/>
            <person name="Savel G."/>
            <person name="Schacherer J."/>
            <person name="Sherman D."/>
            <person name="Straub M.-L."/>
            <person name="Stein N."/>
            <person name="Thierry A."/>
            <person name="Trautwein-Schult A."/>
            <person name="Westhof E."/>
            <person name="Worch S."/>
            <person name="Dujon B."/>
            <person name="Souciet J.-L."/>
            <person name="Wincker P."/>
            <person name="Scholz U."/>
            <person name="Neuveglise N."/>
        </authorList>
    </citation>
    <scope>NUCLEOTIDE SEQUENCE</scope>
    <source>
        <strain evidence="2">LS3</strain>
    </source>
</reference>
<dbReference type="EMBL" id="HG937694">
    <property type="protein sequence ID" value="CDP37715.1"/>
    <property type="molecule type" value="Genomic_DNA"/>
</dbReference>
<evidence type="ECO:0000256" key="1">
    <source>
        <dbReference type="SAM" id="MobiDB-lite"/>
    </source>
</evidence>
<feature type="compositionally biased region" description="Basic residues" evidence="1">
    <location>
        <begin position="196"/>
        <end position="209"/>
    </location>
</feature>
<dbReference type="SMART" id="SM00384">
    <property type="entry name" value="AT_hook"/>
    <property type="match status" value="10"/>
</dbReference>
<feature type="compositionally biased region" description="Basic and acidic residues" evidence="1">
    <location>
        <begin position="51"/>
        <end position="63"/>
    </location>
</feature>
<feature type="compositionally biased region" description="Pro residues" evidence="1">
    <location>
        <begin position="161"/>
        <end position="179"/>
    </location>
</feature>
<feature type="compositionally biased region" description="Polar residues" evidence="1">
    <location>
        <begin position="293"/>
        <end position="302"/>
    </location>
</feature>
<gene>
    <name evidence="2" type="ORF">GNLVRS02_ARAD1D17798g</name>
</gene>